<proteinExistence type="predicted"/>
<evidence type="ECO:0000313" key="1">
    <source>
        <dbReference type="Proteomes" id="UP000887579"/>
    </source>
</evidence>
<accession>A0AC34FIW6</accession>
<dbReference type="Proteomes" id="UP000887579">
    <property type="component" value="Unplaced"/>
</dbReference>
<dbReference type="WBParaSite" id="ES5_v2.g17320.t1">
    <property type="protein sequence ID" value="ES5_v2.g17320.t1"/>
    <property type="gene ID" value="ES5_v2.g17320"/>
</dbReference>
<reference evidence="2" key="1">
    <citation type="submission" date="2022-11" db="UniProtKB">
        <authorList>
            <consortium name="WormBaseParasite"/>
        </authorList>
    </citation>
    <scope>IDENTIFICATION</scope>
</reference>
<sequence>MPCLNQEVLFDIGKQLIEDGDSDAIIRFALSGKEPLQAMSKVFASVTTLGLF</sequence>
<name>A0AC34FIW6_9BILA</name>
<evidence type="ECO:0000313" key="2">
    <source>
        <dbReference type="WBParaSite" id="ES5_v2.g17320.t1"/>
    </source>
</evidence>
<organism evidence="1 2">
    <name type="scientific">Panagrolaimus sp. ES5</name>
    <dbReference type="NCBI Taxonomy" id="591445"/>
    <lineage>
        <taxon>Eukaryota</taxon>
        <taxon>Metazoa</taxon>
        <taxon>Ecdysozoa</taxon>
        <taxon>Nematoda</taxon>
        <taxon>Chromadorea</taxon>
        <taxon>Rhabditida</taxon>
        <taxon>Tylenchina</taxon>
        <taxon>Panagrolaimomorpha</taxon>
        <taxon>Panagrolaimoidea</taxon>
        <taxon>Panagrolaimidae</taxon>
        <taxon>Panagrolaimus</taxon>
    </lineage>
</organism>
<protein>
    <submittedName>
        <fullName evidence="2">Uncharacterized protein</fullName>
    </submittedName>
</protein>